<protein>
    <recommendedName>
        <fullName evidence="12">Cytochrome P450</fullName>
    </recommendedName>
</protein>
<dbReference type="PRINTS" id="PR00463">
    <property type="entry name" value="EP450I"/>
</dbReference>
<evidence type="ECO:0000256" key="8">
    <source>
        <dbReference type="ARBA" id="ARBA00023033"/>
    </source>
</evidence>
<evidence type="ECO:0000313" key="10">
    <source>
        <dbReference type="EMBL" id="KDQ58243.1"/>
    </source>
</evidence>
<accession>A0A067PTU8</accession>
<proteinExistence type="inferred from homology"/>
<dbReference type="GO" id="GO:0020037">
    <property type="term" value="F:heme binding"/>
    <property type="evidence" value="ECO:0007669"/>
    <property type="project" value="InterPro"/>
</dbReference>
<sequence>MSAFHQLLRLAVGWVLVATYLRWRRRRRTGGLPYPPGPKPDPIIGNLRHVPKKSAWLTYASWGKQYGDVVSFEAFGTRVIVLNTLKAISDLLEKRGAVYSERHHNVMQDLMNMRTTNMVTMDYTDEFRLHRKVVNTALNQTASYAYFPIQEREAYALTERLLDTSANWHKEVTRFANSTILTVTYGHRVVTDDDYLVKLSDEAIQHLRQLVQPTAFLVNFLPFLKYLPDWAPGAGFKAFARLARQHSENLCEIPFKALRSQMDAGTAETSYCTRLIDAKGSITGRENEEGIIKTTAGIMYAAGSATTESVIASFILNMVLHPEVQKKVQAELDSVIGNSRLPTFADQDSLTYLKYCMQETLRWNPVSALGGVPHAAQHDDVYEGMFIPKGSVIIANQWTVMHDETMYPDPFKFWPERWDGRFPQARDARALSFGFNRRICPGRHLALNSLYITAATMMAAFNLSKEIGADGQEIEPLIDYSSGPPKPFKCRFTPRSDGAVALVKASVSATL</sequence>
<evidence type="ECO:0000256" key="1">
    <source>
        <dbReference type="ARBA" id="ARBA00001971"/>
    </source>
</evidence>
<comment type="cofactor">
    <cofactor evidence="1 9">
        <name>heme</name>
        <dbReference type="ChEBI" id="CHEBI:30413"/>
    </cofactor>
</comment>
<comment type="similarity">
    <text evidence="3">Belongs to the cytochrome P450 family.</text>
</comment>
<evidence type="ECO:0000256" key="3">
    <source>
        <dbReference type="ARBA" id="ARBA00010617"/>
    </source>
</evidence>
<organism evidence="10 11">
    <name type="scientific">Jaapia argillacea MUCL 33604</name>
    <dbReference type="NCBI Taxonomy" id="933084"/>
    <lineage>
        <taxon>Eukaryota</taxon>
        <taxon>Fungi</taxon>
        <taxon>Dikarya</taxon>
        <taxon>Basidiomycota</taxon>
        <taxon>Agaricomycotina</taxon>
        <taxon>Agaricomycetes</taxon>
        <taxon>Agaricomycetidae</taxon>
        <taxon>Jaapiales</taxon>
        <taxon>Jaapiaceae</taxon>
        <taxon>Jaapia</taxon>
    </lineage>
</organism>
<name>A0A067PTU8_9AGAM</name>
<keyword evidence="4 9" id="KW-0349">Heme</keyword>
<dbReference type="Pfam" id="PF00067">
    <property type="entry name" value="p450"/>
    <property type="match status" value="1"/>
</dbReference>
<evidence type="ECO:0000313" key="11">
    <source>
        <dbReference type="Proteomes" id="UP000027265"/>
    </source>
</evidence>
<reference evidence="11" key="1">
    <citation type="journal article" date="2014" name="Proc. Natl. Acad. Sci. U.S.A.">
        <title>Extensive sampling of basidiomycete genomes demonstrates inadequacy of the white-rot/brown-rot paradigm for wood decay fungi.</title>
        <authorList>
            <person name="Riley R."/>
            <person name="Salamov A.A."/>
            <person name="Brown D.W."/>
            <person name="Nagy L.G."/>
            <person name="Floudas D."/>
            <person name="Held B.W."/>
            <person name="Levasseur A."/>
            <person name="Lombard V."/>
            <person name="Morin E."/>
            <person name="Otillar R."/>
            <person name="Lindquist E.A."/>
            <person name="Sun H."/>
            <person name="LaButti K.M."/>
            <person name="Schmutz J."/>
            <person name="Jabbour D."/>
            <person name="Luo H."/>
            <person name="Baker S.E."/>
            <person name="Pisabarro A.G."/>
            <person name="Walton J.D."/>
            <person name="Blanchette R.A."/>
            <person name="Henrissat B."/>
            <person name="Martin F."/>
            <person name="Cullen D."/>
            <person name="Hibbett D.S."/>
            <person name="Grigoriev I.V."/>
        </authorList>
    </citation>
    <scope>NUCLEOTIDE SEQUENCE [LARGE SCALE GENOMIC DNA]</scope>
    <source>
        <strain evidence="11">MUCL 33604</strain>
    </source>
</reference>
<dbReference type="GO" id="GO:0005506">
    <property type="term" value="F:iron ion binding"/>
    <property type="evidence" value="ECO:0007669"/>
    <property type="project" value="InterPro"/>
</dbReference>
<keyword evidence="8" id="KW-0503">Monooxygenase</keyword>
<feature type="binding site" description="axial binding residue" evidence="9">
    <location>
        <position position="440"/>
    </location>
    <ligand>
        <name>heme</name>
        <dbReference type="ChEBI" id="CHEBI:30413"/>
    </ligand>
    <ligandPart>
        <name>Fe</name>
        <dbReference type="ChEBI" id="CHEBI:18248"/>
    </ligandPart>
</feature>
<keyword evidence="7 9" id="KW-0408">Iron</keyword>
<dbReference type="PANTHER" id="PTHR46300">
    <property type="entry name" value="P450, PUTATIVE (EUROFUNG)-RELATED-RELATED"/>
    <property type="match status" value="1"/>
</dbReference>
<dbReference type="InterPro" id="IPR002401">
    <property type="entry name" value="Cyt_P450_E_grp-I"/>
</dbReference>
<dbReference type="CDD" id="cd11065">
    <property type="entry name" value="CYP64-like"/>
    <property type="match status" value="1"/>
</dbReference>
<dbReference type="SUPFAM" id="SSF48264">
    <property type="entry name" value="Cytochrome P450"/>
    <property type="match status" value="1"/>
</dbReference>
<evidence type="ECO:0000256" key="2">
    <source>
        <dbReference type="ARBA" id="ARBA00005179"/>
    </source>
</evidence>
<dbReference type="OrthoDB" id="2789670at2759"/>
<dbReference type="STRING" id="933084.A0A067PTU8"/>
<dbReference type="EMBL" id="KL197718">
    <property type="protein sequence ID" value="KDQ58243.1"/>
    <property type="molecule type" value="Genomic_DNA"/>
</dbReference>
<dbReference type="Gene3D" id="1.10.630.10">
    <property type="entry name" value="Cytochrome P450"/>
    <property type="match status" value="1"/>
</dbReference>
<comment type="pathway">
    <text evidence="2">Secondary metabolite biosynthesis.</text>
</comment>
<evidence type="ECO:0000256" key="9">
    <source>
        <dbReference type="PIRSR" id="PIRSR602401-1"/>
    </source>
</evidence>
<dbReference type="HOGENOM" id="CLU_001570_2_3_1"/>
<dbReference type="Proteomes" id="UP000027265">
    <property type="component" value="Unassembled WGS sequence"/>
</dbReference>
<dbReference type="GO" id="GO:0016705">
    <property type="term" value="F:oxidoreductase activity, acting on paired donors, with incorporation or reduction of molecular oxygen"/>
    <property type="evidence" value="ECO:0007669"/>
    <property type="project" value="InterPro"/>
</dbReference>
<dbReference type="InterPro" id="IPR001128">
    <property type="entry name" value="Cyt_P450"/>
</dbReference>
<evidence type="ECO:0000256" key="4">
    <source>
        <dbReference type="ARBA" id="ARBA00022617"/>
    </source>
</evidence>
<gene>
    <name evidence="10" type="ORF">JAAARDRAFT_35056</name>
</gene>
<dbReference type="GO" id="GO:0004497">
    <property type="term" value="F:monooxygenase activity"/>
    <property type="evidence" value="ECO:0007669"/>
    <property type="project" value="UniProtKB-KW"/>
</dbReference>
<dbReference type="InterPro" id="IPR036396">
    <property type="entry name" value="Cyt_P450_sf"/>
</dbReference>
<evidence type="ECO:0000256" key="5">
    <source>
        <dbReference type="ARBA" id="ARBA00022723"/>
    </source>
</evidence>
<dbReference type="PANTHER" id="PTHR46300:SF7">
    <property type="entry name" value="P450, PUTATIVE (EUROFUNG)-RELATED"/>
    <property type="match status" value="1"/>
</dbReference>
<evidence type="ECO:0000256" key="6">
    <source>
        <dbReference type="ARBA" id="ARBA00023002"/>
    </source>
</evidence>
<evidence type="ECO:0000256" key="7">
    <source>
        <dbReference type="ARBA" id="ARBA00023004"/>
    </source>
</evidence>
<keyword evidence="5 9" id="KW-0479">Metal-binding</keyword>
<dbReference type="InterPro" id="IPR050364">
    <property type="entry name" value="Cytochrome_P450_fung"/>
</dbReference>
<dbReference type="AlphaFoldDB" id="A0A067PTU8"/>
<dbReference type="InParanoid" id="A0A067PTU8"/>
<evidence type="ECO:0008006" key="12">
    <source>
        <dbReference type="Google" id="ProtNLM"/>
    </source>
</evidence>
<keyword evidence="11" id="KW-1185">Reference proteome</keyword>
<keyword evidence="6" id="KW-0560">Oxidoreductase</keyword>